<dbReference type="EMBL" id="FPAS01000001">
    <property type="protein sequence ID" value="SFT53540.1"/>
    <property type="molecule type" value="Genomic_DNA"/>
</dbReference>
<evidence type="ECO:0000313" key="2">
    <source>
        <dbReference type="EMBL" id="SFT53540.1"/>
    </source>
</evidence>
<dbReference type="RefSeq" id="WP_090247353.1">
    <property type="nucleotide sequence ID" value="NZ_FPAS01000001.1"/>
</dbReference>
<dbReference type="Gene3D" id="2.40.128.270">
    <property type="match status" value="1"/>
</dbReference>
<sequence length="268" mass="29696">MKKGVVVLGAFLAFVMIKCEGNKPEVEGIVEPELEAVVVEQEVVDHHTSEDALDWAGTYYGSRPCADCEAVETKLTLSQDKAFTLVEKYKGKSEEEVIRTGKFSFDSTGMHVMMDAEGMPRLKVGENTLIFLDQEGQQVKGDLAERYTLHKAGVSLTQTEWKLVEIKGQPVTDSLTNLVPTLFLDTLNQRVSGNASCNQYSGSFTTNNMFFLHFNEMIATKKGCLGANIEQLFLSTLSKVDNYIITGNTLSLNKGKMATLMRFVPVEK</sequence>
<proteinExistence type="predicted"/>
<dbReference type="Pfam" id="PF04170">
    <property type="entry name" value="NlpE"/>
    <property type="match status" value="1"/>
</dbReference>
<protein>
    <submittedName>
        <fullName evidence="2">META domain-containing protein</fullName>
    </submittedName>
</protein>
<feature type="domain" description="DUF306" evidence="1">
    <location>
        <begin position="155"/>
        <end position="263"/>
    </location>
</feature>
<dbReference type="InterPro" id="IPR007298">
    <property type="entry name" value="Cu-R_lipoprotein_NlpE"/>
</dbReference>
<name>A0A1I6YSW3_9FLAO</name>
<evidence type="ECO:0000259" key="1">
    <source>
        <dbReference type="Pfam" id="PF03724"/>
    </source>
</evidence>
<dbReference type="Pfam" id="PF03724">
    <property type="entry name" value="META"/>
    <property type="match status" value="1"/>
</dbReference>
<evidence type="ECO:0000313" key="3">
    <source>
        <dbReference type="Proteomes" id="UP000236454"/>
    </source>
</evidence>
<dbReference type="PANTHER" id="PTHR35535">
    <property type="entry name" value="HEAT SHOCK PROTEIN HSLJ"/>
    <property type="match status" value="1"/>
</dbReference>
<accession>A0A1I6YSW3</accession>
<dbReference type="OrthoDB" id="5348860at2"/>
<dbReference type="STRING" id="477690.SAMN05216474_1148"/>
<dbReference type="AlphaFoldDB" id="A0A1I6YSW3"/>
<organism evidence="2 3">
    <name type="scientific">Lishizhenia tianjinensis</name>
    <dbReference type="NCBI Taxonomy" id="477690"/>
    <lineage>
        <taxon>Bacteria</taxon>
        <taxon>Pseudomonadati</taxon>
        <taxon>Bacteroidota</taxon>
        <taxon>Flavobacteriia</taxon>
        <taxon>Flavobacteriales</taxon>
        <taxon>Crocinitomicaceae</taxon>
        <taxon>Lishizhenia</taxon>
    </lineage>
</organism>
<dbReference type="InterPro" id="IPR053147">
    <property type="entry name" value="Hsp_HslJ-like"/>
</dbReference>
<keyword evidence="3" id="KW-1185">Reference proteome</keyword>
<dbReference type="InterPro" id="IPR005184">
    <property type="entry name" value="DUF306_Meta_HslJ"/>
</dbReference>
<dbReference type="PANTHER" id="PTHR35535:SF1">
    <property type="entry name" value="HEAT SHOCK PROTEIN HSLJ"/>
    <property type="match status" value="1"/>
</dbReference>
<gene>
    <name evidence="2" type="ORF">SAMN05216474_1148</name>
</gene>
<dbReference type="Proteomes" id="UP000236454">
    <property type="component" value="Unassembled WGS sequence"/>
</dbReference>
<reference evidence="2 3" key="1">
    <citation type="submission" date="2016-10" db="EMBL/GenBank/DDBJ databases">
        <authorList>
            <person name="de Groot N.N."/>
        </authorList>
    </citation>
    <scope>NUCLEOTIDE SEQUENCE [LARGE SCALE GENOMIC DNA]</scope>
    <source>
        <strain evidence="2 3">CGMCC 1.7005</strain>
    </source>
</reference>
<dbReference type="InterPro" id="IPR038670">
    <property type="entry name" value="HslJ-like_sf"/>
</dbReference>
<dbReference type="Gene3D" id="2.40.128.640">
    <property type="match status" value="1"/>
</dbReference>